<evidence type="ECO:0000313" key="1">
    <source>
        <dbReference type="EMBL" id="MFC6663127.1"/>
    </source>
</evidence>
<dbReference type="RefSeq" id="WP_224611956.1">
    <property type="nucleotide sequence ID" value="NZ_JAIQXV010000022.1"/>
</dbReference>
<name>A0ABW1ZU89_9DEIO</name>
<reference evidence="2" key="1">
    <citation type="journal article" date="2019" name="Int. J. Syst. Evol. Microbiol.">
        <title>The Global Catalogue of Microorganisms (GCM) 10K type strain sequencing project: providing services to taxonomists for standard genome sequencing and annotation.</title>
        <authorList>
            <consortium name="The Broad Institute Genomics Platform"/>
            <consortium name="The Broad Institute Genome Sequencing Center for Infectious Disease"/>
            <person name="Wu L."/>
            <person name="Ma J."/>
        </authorList>
    </citation>
    <scope>NUCLEOTIDE SEQUENCE [LARGE SCALE GENOMIC DNA]</scope>
    <source>
        <strain evidence="2">CCUG 63830</strain>
    </source>
</reference>
<evidence type="ECO:0000313" key="2">
    <source>
        <dbReference type="Proteomes" id="UP001596317"/>
    </source>
</evidence>
<gene>
    <name evidence="1" type="ORF">ACFP90_24080</name>
</gene>
<dbReference type="Pfam" id="PF25209">
    <property type="entry name" value="Phage_capsid_4"/>
    <property type="match status" value="1"/>
</dbReference>
<accession>A0ABW1ZU89</accession>
<dbReference type="Proteomes" id="UP001596317">
    <property type="component" value="Unassembled WGS sequence"/>
</dbReference>
<comment type="caution">
    <text evidence="1">The sequence shown here is derived from an EMBL/GenBank/DDBJ whole genome shotgun (WGS) entry which is preliminary data.</text>
</comment>
<organism evidence="1 2">
    <name type="scientific">Deinococcus multiflagellatus</name>
    <dbReference type="NCBI Taxonomy" id="1656887"/>
    <lineage>
        <taxon>Bacteria</taxon>
        <taxon>Thermotogati</taxon>
        <taxon>Deinococcota</taxon>
        <taxon>Deinococci</taxon>
        <taxon>Deinococcales</taxon>
        <taxon>Deinococcaceae</taxon>
        <taxon>Deinococcus</taxon>
    </lineage>
</organism>
<sequence>MKKDQITATFHKFREAIRSRPALRGQDANQLTGTFLALASLKRFHEGFGGQLFKQQLKAGAELRATNPEAYAATLRRVQPYLNDIQDLGQDAVRVVETLTSTDLSFAIGTTREIERDGQANPFNTNLYTIVRRRTVTDLIPVATSNGVDLEDPFLAFRKEGTPHKQTSWTGRTGTLSVANMELGFELTMEMLMRDRLGEFLDAQEELGKAAARTRAWTIMDAIRRKAERITIPVTGPAGPVLANITAVDALLGYRVIHGREYIRRLTDLYVPGQYRGQANTARNTQTLAPQGGANGPATQVSTSNPLYQAYEVHAEEILSRMDVSGYPGHSKTDYIAADRDAEPVDFATLQGYEGGARLFARVSDVANFERMGSFDRHLIEYKASDWTGAEVRDESGLVIVGTQ</sequence>
<protein>
    <submittedName>
        <fullName evidence="1">Uncharacterized protein</fullName>
    </submittedName>
</protein>
<dbReference type="EMBL" id="JBHSWB010000002">
    <property type="protein sequence ID" value="MFC6663127.1"/>
    <property type="molecule type" value="Genomic_DNA"/>
</dbReference>
<keyword evidence="2" id="KW-1185">Reference proteome</keyword>
<proteinExistence type="predicted"/>